<feature type="domain" description="Bacterial Ig-like" evidence="1">
    <location>
        <begin position="128"/>
        <end position="187"/>
    </location>
</feature>
<dbReference type="Gene3D" id="2.60.120.260">
    <property type="entry name" value="Galactose-binding domain-like"/>
    <property type="match status" value="1"/>
</dbReference>
<dbReference type="EMBL" id="SAYU02000076">
    <property type="protein sequence ID" value="NHA69790.1"/>
    <property type="molecule type" value="Genomic_DNA"/>
</dbReference>
<reference evidence="2" key="1">
    <citation type="submission" date="2020-03" db="EMBL/GenBank/DDBJ databases">
        <title>Phycicoccus flavus sp. nov., a novel endophytic actinobacterium isolated from branch of Kandelia candel.</title>
        <authorList>
            <person name="Tuo L."/>
        </authorList>
    </citation>
    <scope>NUCLEOTIDE SEQUENCE</scope>
    <source>
        <strain evidence="2">CMS6Z-2</strain>
    </source>
</reference>
<feature type="domain" description="Bacterial Ig-like" evidence="1">
    <location>
        <begin position="51"/>
        <end position="107"/>
    </location>
</feature>
<sequence length="295" mass="30900">DPDAGNLTTFDPVKTTALRATFTADSNGTTNSAVGASEWKIFADTPVSTTPVHIPTTVGVVPELPKTVEQVYSDGTRAQAPVTWPTVTKEQVSQPGRSVQIKGIVAGGATADLTIWVRVTNAVQINTIQPVSVTTLVGTAPQLPTTVTAVYNDGSQDSRIPVTWAKVDPAQYAKTGTFTLTGTVEGTDKTAEATVSVVDGSGVPQDTTAPVVTVKDGSELTVGRDGVYSKVSFRLTDDGKIDRYTLNGVENDVDDDVSVDVDGIVPGRHGAVEGKNTLEVFDVAGNSTTFTFTLR</sequence>
<dbReference type="RefSeq" id="WP_205859577.1">
    <property type="nucleotide sequence ID" value="NZ_SAYU02000076.1"/>
</dbReference>
<name>A0A8T6R8R4_9MICO</name>
<dbReference type="AlphaFoldDB" id="A0A8T6R8R4"/>
<dbReference type="Proteomes" id="UP000287866">
    <property type="component" value="Unassembled WGS sequence"/>
</dbReference>
<proteinExistence type="predicted"/>
<protein>
    <recommendedName>
        <fullName evidence="1">Bacterial Ig-like domain-containing protein</fullName>
    </recommendedName>
</protein>
<evidence type="ECO:0000313" key="3">
    <source>
        <dbReference type="Proteomes" id="UP000287866"/>
    </source>
</evidence>
<comment type="caution">
    <text evidence="2">The sequence shown here is derived from an EMBL/GenBank/DDBJ whole genome shotgun (WGS) entry which is preliminary data.</text>
</comment>
<feature type="non-terminal residue" evidence="2">
    <location>
        <position position="1"/>
    </location>
</feature>
<evidence type="ECO:0000313" key="2">
    <source>
        <dbReference type="EMBL" id="NHA69790.1"/>
    </source>
</evidence>
<gene>
    <name evidence="2" type="ORF">EPD83_017245</name>
</gene>
<accession>A0A8T6R8R4</accession>
<evidence type="ECO:0000259" key="1">
    <source>
        <dbReference type="Pfam" id="PF07532"/>
    </source>
</evidence>
<dbReference type="InterPro" id="IPR011081">
    <property type="entry name" value="Big_4"/>
</dbReference>
<organism evidence="2 3">
    <name type="scientific">Phycicoccus flavus</name>
    <dbReference type="NCBI Taxonomy" id="2502783"/>
    <lineage>
        <taxon>Bacteria</taxon>
        <taxon>Bacillati</taxon>
        <taxon>Actinomycetota</taxon>
        <taxon>Actinomycetes</taxon>
        <taxon>Micrococcales</taxon>
        <taxon>Intrasporangiaceae</taxon>
        <taxon>Phycicoccus</taxon>
    </lineage>
</organism>
<keyword evidence="3" id="KW-1185">Reference proteome</keyword>
<dbReference type="Pfam" id="PF07532">
    <property type="entry name" value="Big_4"/>
    <property type="match status" value="2"/>
</dbReference>